<dbReference type="InterPro" id="IPR036047">
    <property type="entry name" value="F-box-like_dom_sf"/>
</dbReference>
<keyword evidence="3" id="KW-1185">Reference proteome</keyword>
<name>A0A9P6L9P8_9AGAM</name>
<proteinExistence type="predicted"/>
<evidence type="ECO:0000313" key="2">
    <source>
        <dbReference type="EMBL" id="KAF9788616.1"/>
    </source>
</evidence>
<dbReference type="AlphaFoldDB" id="A0A9P6L9P8"/>
<dbReference type="CDD" id="cd09917">
    <property type="entry name" value="F-box_SF"/>
    <property type="match status" value="1"/>
</dbReference>
<dbReference type="SUPFAM" id="SSF81383">
    <property type="entry name" value="F-box domain"/>
    <property type="match status" value="1"/>
</dbReference>
<organism evidence="2 3">
    <name type="scientific">Thelephora terrestris</name>
    <dbReference type="NCBI Taxonomy" id="56493"/>
    <lineage>
        <taxon>Eukaryota</taxon>
        <taxon>Fungi</taxon>
        <taxon>Dikarya</taxon>
        <taxon>Basidiomycota</taxon>
        <taxon>Agaricomycotina</taxon>
        <taxon>Agaricomycetes</taxon>
        <taxon>Thelephorales</taxon>
        <taxon>Thelephoraceae</taxon>
        <taxon>Thelephora</taxon>
    </lineage>
</organism>
<comment type="caution">
    <text evidence="2">The sequence shown here is derived from an EMBL/GenBank/DDBJ whole genome shotgun (WGS) entry which is preliminary data.</text>
</comment>
<sequence>MDNTGLPPELWLHIFEDNTDLLDSHDLGAIVQTCRTFRDLAIKSLYRHVVWKNPISLAHSLGFFQRVRGSAEESFVFPVSLTIGVSRMSMNGRSAIVVEDARIIPAQGRQFPATTPAERRDATALAALESGNTAYGFTIPLFASAPLYKSMLDFTQFFVSLRELTFTNAILPDTIHSFLHSFPNLRQLHLETCVIPPTVPDEVVDHTVLPITELTLRGLYHLADMTNQQLPIPHPHEVYRLATAQSLETLHIDTTARIFALFNRPKSPPVPPNLKRLFLHRPKLTKHDWRLPNTGPVQRRAQETASVMLSMSMFLAGAPKIESISTCFAFSDPVNFQVHVIPANHFDTEHLREFSGPIASFSFPPLTFARNLRAVHFVDEKSTFLLNAHKFAADFGQLETLSLHTTAPWDDEIVLAACSEFSNLSRIRIEYLLYMGRGPTDNFIVGLGPQVLARMERLHTFQLFETTGRLPVITDDRPGDDWTTEAMLKTLILPWNKYCPQLREVQLMDGYLWRRAHGNDSWAQRYFPPEADENIWKTSVF</sequence>
<reference evidence="2" key="2">
    <citation type="submission" date="2020-11" db="EMBL/GenBank/DDBJ databases">
        <authorList>
            <consortium name="DOE Joint Genome Institute"/>
            <person name="Kuo A."/>
            <person name="Miyauchi S."/>
            <person name="Kiss E."/>
            <person name="Drula E."/>
            <person name="Kohler A."/>
            <person name="Sanchez-Garcia M."/>
            <person name="Andreopoulos B."/>
            <person name="Barry K.W."/>
            <person name="Bonito G."/>
            <person name="Buee M."/>
            <person name="Carver A."/>
            <person name="Chen C."/>
            <person name="Cichocki N."/>
            <person name="Clum A."/>
            <person name="Culley D."/>
            <person name="Crous P.W."/>
            <person name="Fauchery L."/>
            <person name="Girlanda M."/>
            <person name="Hayes R."/>
            <person name="Keri Z."/>
            <person name="Labutti K."/>
            <person name="Lipzen A."/>
            <person name="Lombard V."/>
            <person name="Magnuson J."/>
            <person name="Maillard F."/>
            <person name="Morin E."/>
            <person name="Murat C."/>
            <person name="Nolan M."/>
            <person name="Ohm R."/>
            <person name="Pangilinan J."/>
            <person name="Pereira M."/>
            <person name="Perotto S."/>
            <person name="Peter M."/>
            <person name="Riley R."/>
            <person name="Sitrit Y."/>
            <person name="Stielow B."/>
            <person name="Szollosi G."/>
            <person name="Zifcakova L."/>
            <person name="Stursova M."/>
            <person name="Spatafora J.W."/>
            <person name="Tedersoo L."/>
            <person name="Vaario L.-M."/>
            <person name="Yamada A."/>
            <person name="Yan M."/>
            <person name="Wang P."/>
            <person name="Xu J."/>
            <person name="Bruns T."/>
            <person name="Baldrian P."/>
            <person name="Vilgalys R."/>
            <person name="Henrissat B."/>
            <person name="Grigoriev I.V."/>
            <person name="Hibbett D."/>
            <person name="Nagy L.G."/>
            <person name="Martin F.M."/>
        </authorList>
    </citation>
    <scope>NUCLEOTIDE SEQUENCE</scope>
    <source>
        <strain evidence="2">UH-Tt-Lm1</strain>
    </source>
</reference>
<dbReference type="OrthoDB" id="5354526at2759"/>
<gene>
    <name evidence="2" type="ORF">BJ322DRAFT_1209615</name>
</gene>
<dbReference type="Pfam" id="PF12937">
    <property type="entry name" value="F-box-like"/>
    <property type="match status" value="1"/>
</dbReference>
<feature type="domain" description="F-box" evidence="1">
    <location>
        <begin position="6"/>
        <end position="49"/>
    </location>
</feature>
<dbReference type="Gene3D" id="3.80.10.10">
    <property type="entry name" value="Ribonuclease Inhibitor"/>
    <property type="match status" value="1"/>
</dbReference>
<dbReference type="InterPro" id="IPR032675">
    <property type="entry name" value="LRR_dom_sf"/>
</dbReference>
<dbReference type="InterPro" id="IPR001810">
    <property type="entry name" value="F-box_dom"/>
</dbReference>
<protein>
    <recommendedName>
        <fullName evidence="1">F-box domain-containing protein</fullName>
    </recommendedName>
</protein>
<accession>A0A9P6L9P8</accession>
<dbReference type="EMBL" id="WIUZ02000004">
    <property type="protein sequence ID" value="KAF9788616.1"/>
    <property type="molecule type" value="Genomic_DNA"/>
</dbReference>
<reference evidence="2" key="1">
    <citation type="journal article" date="2020" name="Nat. Commun.">
        <title>Large-scale genome sequencing of mycorrhizal fungi provides insights into the early evolution of symbiotic traits.</title>
        <authorList>
            <person name="Miyauchi S."/>
            <person name="Kiss E."/>
            <person name="Kuo A."/>
            <person name="Drula E."/>
            <person name="Kohler A."/>
            <person name="Sanchez-Garcia M."/>
            <person name="Morin E."/>
            <person name="Andreopoulos B."/>
            <person name="Barry K.W."/>
            <person name="Bonito G."/>
            <person name="Buee M."/>
            <person name="Carver A."/>
            <person name="Chen C."/>
            <person name="Cichocki N."/>
            <person name="Clum A."/>
            <person name="Culley D."/>
            <person name="Crous P.W."/>
            <person name="Fauchery L."/>
            <person name="Girlanda M."/>
            <person name="Hayes R.D."/>
            <person name="Keri Z."/>
            <person name="LaButti K."/>
            <person name="Lipzen A."/>
            <person name="Lombard V."/>
            <person name="Magnuson J."/>
            <person name="Maillard F."/>
            <person name="Murat C."/>
            <person name="Nolan M."/>
            <person name="Ohm R.A."/>
            <person name="Pangilinan J."/>
            <person name="Pereira M.F."/>
            <person name="Perotto S."/>
            <person name="Peter M."/>
            <person name="Pfister S."/>
            <person name="Riley R."/>
            <person name="Sitrit Y."/>
            <person name="Stielow J.B."/>
            <person name="Szollosi G."/>
            <person name="Zifcakova L."/>
            <person name="Stursova M."/>
            <person name="Spatafora J.W."/>
            <person name="Tedersoo L."/>
            <person name="Vaario L.M."/>
            <person name="Yamada A."/>
            <person name="Yan M."/>
            <person name="Wang P."/>
            <person name="Xu J."/>
            <person name="Bruns T."/>
            <person name="Baldrian P."/>
            <person name="Vilgalys R."/>
            <person name="Dunand C."/>
            <person name="Henrissat B."/>
            <person name="Grigoriev I.V."/>
            <person name="Hibbett D."/>
            <person name="Nagy L.G."/>
            <person name="Martin F.M."/>
        </authorList>
    </citation>
    <scope>NUCLEOTIDE SEQUENCE</scope>
    <source>
        <strain evidence="2">UH-Tt-Lm1</strain>
    </source>
</reference>
<dbReference type="SUPFAM" id="SSF52047">
    <property type="entry name" value="RNI-like"/>
    <property type="match status" value="1"/>
</dbReference>
<dbReference type="Proteomes" id="UP000736335">
    <property type="component" value="Unassembled WGS sequence"/>
</dbReference>
<evidence type="ECO:0000313" key="3">
    <source>
        <dbReference type="Proteomes" id="UP000736335"/>
    </source>
</evidence>
<evidence type="ECO:0000259" key="1">
    <source>
        <dbReference type="Pfam" id="PF12937"/>
    </source>
</evidence>